<dbReference type="Gene3D" id="3.90.79.10">
    <property type="entry name" value="Nucleoside Triphosphate Pyrophosphohydrolase"/>
    <property type="match status" value="1"/>
</dbReference>
<comment type="cofactor">
    <cofactor evidence="1">
        <name>Mg(2+)</name>
        <dbReference type="ChEBI" id="CHEBI:18420"/>
    </cofactor>
</comment>
<proteinExistence type="predicted"/>
<sequence length="114" mass="13091">MAIRDNEILLVKKNETWILPGGKPMEGESDTDCLLREVKEELPLVEVSNIRYFNDFVGITPHKGDMLRAKVYWGDVEGEIKPNAEINSAQWVKREKMEEYALSDITQKIVNALK</sequence>
<feature type="domain" description="Nudix hydrolase" evidence="3">
    <location>
        <begin position="1"/>
        <end position="114"/>
    </location>
</feature>
<evidence type="ECO:0000256" key="2">
    <source>
        <dbReference type="ARBA" id="ARBA00022801"/>
    </source>
</evidence>
<dbReference type="InterPro" id="IPR000086">
    <property type="entry name" value="NUDIX_hydrolase_dom"/>
</dbReference>
<evidence type="ECO:0000313" key="5">
    <source>
        <dbReference type="Proteomes" id="UP000179057"/>
    </source>
</evidence>
<dbReference type="PROSITE" id="PS51462">
    <property type="entry name" value="NUDIX"/>
    <property type="match status" value="1"/>
</dbReference>
<keyword evidence="2" id="KW-0378">Hydrolase</keyword>
<protein>
    <recommendedName>
        <fullName evidence="3">Nudix hydrolase domain-containing protein</fullName>
    </recommendedName>
</protein>
<dbReference type="EMBL" id="MGIV01000021">
    <property type="protein sequence ID" value="OGM93790.1"/>
    <property type="molecule type" value="Genomic_DNA"/>
</dbReference>
<reference evidence="4 5" key="1">
    <citation type="journal article" date="2016" name="Nat. Commun.">
        <title>Thousands of microbial genomes shed light on interconnected biogeochemical processes in an aquifer system.</title>
        <authorList>
            <person name="Anantharaman K."/>
            <person name="Brown C.T."/>
            <person name="Hug L.A."/>
            <person name="Sharon I."/>
            <person name="Castelle C.J."/>
            <person name="Probst A.J."/>
            <person name="Thomas B.C."/>
            <person name="Singh A."/>
            <person name="Wilkins M.J."/>
            <person name="Karaoz U."/>
            <person name="Brodie E.L."/>
            <person name="Williams K.H."/>
            <person name="Hubbard S.S."/>
            <person name="Banfield J.F."/>
        </authorList>
    </citation>
    <scope>NUCLEOTIDE SEQUENCE [LARGE SCALE GENOMIC DNA]</scope>
</reference>
<dbReference type="GO" id="GO:0016787">
    <property type="term" value="F:hydrolase activity"/>
    <property type="evidence" value="ECO:0007669"/>
    <property type="project" value="UniProtKB-KW"/>
</dbReference>
<dbReference type="SUPFAM" id="SSF55811">
    <property type="entry name" value="Nudix"/>
    <property type="match status" value="1"/>
</dbReference>
<dbReference type="AlphaFoldDB" id="A0A1F8DZ54"/>
<gene>
    <name evidence="4" type="ORF">A2610_01290</name>
</gene>
<evidence type="ECO:0000256" key="1">
    <source>
        <dbReference type="ARBA" id="ARBA00001946"/>
    </source>
</evidence>
<dbReference type="PANTHER" id="PTHR43046:SF2">
    <property type="entry name" value="8-OXO-DGTP DIPHOSPHATASE-RELATED"/>
    <property type="match status" value="1"/>
</dbReference>
<comment type="caution">
    <text evidence="4">The sequence shown here is derived from an EMBL/GenBank/DDBJ whole genome shotgun (WGS) entry which is preliminary data.</text>
</comment>
<dbReference type="InterPro" id="IPR015797">
    <property type="entry name" value="NUDIX_hydrolase-like_dom_sf"/>
</dbReference>
<organism evidence="4 5">
    <name type="scientific">Candidatus Wolfebacteria bacterium RIFOXYD1_FULL_48_65</name>
    <dbReference type="NCBI Taxonomy" id="1802561"/>
    <lineage>
        <taxon>Bacteria</taxon>
        <taxon>Candidatus Wolfeibacteriota</taxon>
    </lineage>
</organism>
<evidence type="ECO:0000259" key="3">
    <source>
        <dbReference type="PROSITE" id="PS51462"/>
    </source>
</evidence>
<dbReference type="PANTHER" id="PTHR43046">
    <property type="entry name" value="GDP-MANNOSE MANNOSYL HYDROLASE"/>
    <property type="match status" value="1"/>
</dbReference>
<dbReference type="Pfam" id="PF00293">
    <property type="entry name" value="NUDIX"/>
    <property type="match status" value="1"/>
</dbReference>
<accession>A0A1F8DZ54</accession>
<dbReference type="Proteomes" id="UP000179057">
    <property type="component" value="Unassembled WGS sequence"/>
</dbReference>
<evidence type="ECO:0000313" key="4">
    <source>
        <dbReference type="EMBL" id="OGM93790.1"/>
    </source>
</evidence>
<name>A0A1F8DZ54_9BACT</name>